<protein>
    <submittedName>
        <fullName evidence="1">Uncharacterized protein</fullName>
    </submittedName>
</protein>
<name>A0A0F8WIZ3_9ZZZZ</name>
<dbReference type="EMBL" id="LAZR01069189">
    <property type="protein sequence ID" value="KKK48195.1"/>
    <property type="molecule type" value="Genomic_DNA"/>
</dbReference>
<comment type="caution">
    <text evidence="1">The sequence shown here is derived from an EMBL/GenBank/DDBJ whole genome shotgun (WGS) entry which is preliminary data.</text>
</comment>
<reference evidence="1" key="1">
    <citation type="journal article" date="2015" name="Nature">
        <title>Complex archaea that bridge the gap between prokaryotes and eukaryotes.</title>
        <authorList>
            <person name="Spang A."/>
            <person name="Saw J.H."/>
            <person name="Jorgensen S.L."/>
            <person name="Zaremba-Niedzwiedzka K."/>
            <person name="Martijn J."/>
            <person name="Lind A.E."/>
            <person name="van Eijk R."/>
            <person name="Schleper C."/>
            <person name="Guy L."/>
            <person name="Ettema T.J."/>
        </authorList>
    </citation>
    <scope>NUCLEOTIDE SEQUENCE</scope>
</reference>
<evidence type="ECO:0000313" key="1">
    <source>
        <dbReference type="EMBL" id="KKK48195.1"/>
    </source>
</evidence>
<gene>
    <name evidence="1" type="ORF">LCGC14_3147580</name>
</gene>
<proteinExistence type="predicted"/>
<accession>A0A0F8WIZ3</accession>
<sequence>MESSFGTSSDARKKRVYYEDASTIYEGMPVCYNYNTTDNILGYDKGAGGDVVCQTTPETTAEGNQNEGKFLRVEDPTDNNIMHFAGVVAGTSYAGLVGPRWLDIYIPNGAIVPVRCDVDTSTGITLLAITVDSQEFGLSVAGTSRIVALAMETETALDGTADITLAMLDTRLSVYQNLDGTALSVGTGSGNIVANSINLTSAQTGGRFCAFEILATVTGTPANTGYGISLYVQTDVSGIMTGQNAGVSMWTNFNAGGDISGDYYGVEIGIYESGADLSGIASSDT</sequence>
<organism evidence="1">
    <name type="scientific">marine sediment metagenome</name>
    <dbReference type="NCBI Taxonomy" id="412755"/>
    <lineage>
        <taxon>unclassified sequences</taxon>
        <taxon>metagenomes</taxon>
        <taxon>ecological metagenomes</taxon>
    </lineage>
</organism>
<feature type="non-terminal residue" evidence="1">
    <location>
        <position position="285"/>
    </location>
</feature>
<dbReference type="AlphaFoldDB" id="A0A0F8WIZ3"/>